<dbReference type="Pfam" id="PF02714">
    <property type="entry name" value="RSN1_7TM"/>
    <property type="match status" value="1"/>
</dbReference>
<feature type="compositionally biased region" description="Low complexity" evidence="7">
    <location>
        <begin position="692"/>
        <end position="701"/>
    </location>
</feature>
<evidence type="ECO:0000256" key="3">
    <source>
        <dbReference type="ARBA" id="ARBA00022448"/>
    </source>
</evidence>
<feature type="region of interest" description="Disordered" evidence="7">
    <location>
        <begin position="313"/>
        <end position="332"/>
    </location>
</feature>
<keyword evidence="3" id="KW-0813">Transport</keyword>
<feature type="domain" description="CSC1/OSCA1-like 7TM region" evidence="9">
    <location>
        <begin position="847"/>
        <end position="1125"/>
    </location>
</feature>
<evidence type="ECO:0000313" key="12">
    <source>
        <dbReference type="EMBL" id="GMI23307.1"/>
    </source>
</evidence>
<feature type="region of interest" description="Disordered" evidence="7">
    <location>
        <begin position="431"/>
        <end position="547"/>
    </location>
</feature>
<keyword evidence="6 8" id="KW-0472">Membrane</keyword>
<evidence type="ECO:0000259" key="10">
    <source>
        <dbReference type="Pfam" id="PF13967"/>
    </source>
</evidence>
<feature type="compositionally biased region" description="Low complexity" evidence="7">
    <location>
        <begin position="464"/>
        <end position="484"/>
    </location>
</feature>
<evidence type="ECO:0000256" key="6">
    <source>
        <dbReference type="ARBA" id="ARBA00023136"/>
    </source>
</evidence>
<evidence type="ECO:0000259" key="11">
    <source>
        <dbReference type="Pfam" id="PF14703"/>
    </source>
</evidence>
<dbReference type="InterPro" id="IPR027815">
    <property type="entry name" value="CSC1/OSCA1-like_cyt"/>
</dbReference>
<feature type="domain" description="CSC1/OSCA1-like cytosolic" evidence="11">
    <location>
        <begin position="225"/>
        <end position="392"/>
    </location>
</feature>
<organism evidence="12 13">
    <name type="scientific">Tetraparma gracilis</name>
    <dbReference type="NCBI Taxonomy" id="2962635"/>
    <lineage>
        <taxon>Eukaryota</taxon>
        <taxon>Sar</taxon>
        <taxon>Stramenopiles</taxon>
        <taxon>Ochrophyta</taxon>
        <taxon>Bolidophyceae</taxon>
        <taxon>Parmales</taxon>
        <taxon>Triparmaceae</taxon>
        <taxon>Tetraparma</taxon>
    </lineage>
</organism>
<gene>
    <name evidence="12" type="ORF">TeGR_g4518</name>
</gene>
<feature type="domain" description="CSC1/OSCA1-like N-terminal transmembrane" evidence="10">
    <location>
        <begin position="17"/>
        <end position="203"/>
    </location>
</feature>
<comment type="caution">
    <text evidence="12">The sequence shown here is derived from an EMBL/GenBank/DDBJ whole genome shotgun (WGS) entry which is preliminary data.</text>
</comment>
<feature type="compositionally biased region" description="Low complexity" evidence="7">
    <location>
        <begin position="649"/>
        <end position="662"/>
    </location>
</feature>
<dbReference type="InterPro" id="IPR032880">
    <property type="entry name" value="CSC1/OSCA1-like_N"/>
</dbReference>
<evidence type="ECO:0000256" key="4">
    <source>
        <dbReference type="ARBA" id="ARBA00022692"/>
    </source>
</evidence>
<feature type="region of interest" description="Disordered" evidence="7">
    <location>
        <begin position="682"/>
        <end position="717"/>
    </location>
</feature>
<accession>A0ABQ6MBJ0</accession>
<dbReference type="Pfam" id="PF14703">
    <property type="entry name" value="PHM7_cyt"/>
    <property type="match status" value="1"/>
</dbReference>
<evidence type="ECO:0000259" key="9">
    <source>
        <dbReference type="Pfam" id="PF02714"/>
    </source>
</evidence>
<feature type="transmembrane region" description="Helical" evidence="8">
    <location>
        <begin position="847"/>
        <end position="876"/>
    </location>
</feature>
<dbReference type="EMBL" id="BRYB01000120">
    <property type="protein sequence ID" value="GMI23307.1"/>
    <property type="molecule type" value="Genomic_DNA"/>
</dbReference>
<protein>
    <submittedName>
        <fullName evidence="12">Uncharacterized protein</fullName>
    </submittedName>
</protein>
<dbReference type="Pfam" id="PF13967">
    <property type="entry name" value="RSN1_TM"/>
    <property type="match status" value="1"/>
</dbReference>
<keyword evidence="5 8" id="KW-1133">Transmembrane helix</keyword>
<feature type="compositionally biased region" description="Polar residues" evidence="7">
    <location>
        <begin position="537"/>
        <end position="547"/>
    </location>
</feature>
<comment type="similarity">
    <text evidence="2">Belongs to the CSC1 (TC 1.A.17) family.</text>
</comment>
<feature type="compositionally biased region" description="Polar residues" evidence="7">
    <location>
        <begin position="431"/>
        <end position="441"/>
    </location>
</feature>
<reference evidence="12 13" key="1">
    <citation type="journal article" date="2023" name="Commun. Biol.">
        <title>Genome analysis of Parmales, the sister group of diatoms, reveals the evolutionary specialization of diatoms from phago-mixotrophs to photoautotrophs.</title>
        <authorList>
            <person name="Ban H."/>
            <person name="Sato S."/>
            <person name="Yoshikawa S."/>
            <person name="Yamada K."/>
            <person name="Nakamura Y."/>
            <person name="Ichinomiya M."/>
            <person name="Sato N."/>
            <person name="Blanc-Mathieu R."/>
            <person name="Endo H."/>
            <person name="Kuwata A."/>
            <person name="Ogata H."/>
        </authorList>
    </citation>
    <scope>NUCLEOTIDE SEQUENCE [LARGE SCALE GENOMIC DNA]</scope>
</reference>
<feature type="transmembrane region" description="Helical" evidence="8">
    <location>
        <begin position="182"/>
        <end position="202"/>
    </location>
</feature>
<dbReference type="InterPro" id="IPR045122">
    <property type="entry name" value="Csc1-like"/>
</dbReference>
<evidence type="ECO:0000256" key="1">
    <source>
        <dbReference type="ARBA" id="ARBA00004141"/>
    </source>
</evidence>
<name>A0ABQ6MBJ0_9STRA</name>
<evidence type="ECO:0000256" key="5">
    <source>
        <dbReference type="ARBA" id="ARBA00022989"/>
    </source>
</evidence>
<evidence type="ECO:0000256" key="7">
    <source>
        <dbReference type="SAM" id="MobiDB-lite"/>
    </source>
</evidence>
<keyword evidence="13" id="KW-1185">Reference proteome</keyword>
<comment type="subcellular location">
    <subcellularLocation>
        <location evidence="1">Membrane</location>
        <topology evidence="1">Multi-pass membrane protein</topology>
    </subcellularLocation>
</comment>
<feature type="compositionally biased region" description="Acidic residues" evidence="7">
    <location>
        <begin position="598"/>
        <end position="612"/>
    </location>
</feature>
<feature type="compositionally biased region" description="Basic and acidic residues" evidence="7">
    <location>
        <begin position="702"/>
        <end position="717"/>
    </location>
</feature>
<feature type="transmembrane region" description="Helical" evidence="8">
    <location>
        <begin position="941"/>
        <end position="960"/>
    </location>
</feature>
<feature type="compositionally biased region" description="Polar residues" evidence="7">
    <location>
        <begin position="489"/>
        <end position="505"/>
    </location>
</feature>
<dbReference type="Proteomes" id="UP001165060">
    <property type="component" value="Unassembled WGS sequence"/>
</dbReference>
<dbReference type="InterPro" id="IPR003864">
    <property type="entry name" value="CSC1/OSCA1-like_7TM"/>
</dbReference>
<dbReference type="PANTHER" id="PTHR13018:SF5">
    <property type="entry name" value="RE44586P"/>
    <property type="match status" value="1"/>
</dbReference>
<evidence type="ECO:0000256" key="2">
    <source>
        <dbReference type="ARBA" id="ARBA00007779"/>
    </source>
</evidence>
<keyword evidence="4 8" id="KW-0812">Transmembrane</keyword>
<feature type="transmembrane region" description="Helical" evidence="8">
    <location>
        <begin position="896"/>
        <end position="920"/>
    </location>
</feature>
<proteinExistence type="inferred from homology"/>
<feature type="transmembrane region" description="Helical" evidence="8">
    <location>
        <begin position="1056"/>
        <end position="1084"/>
    </location>
</feature>
<feature type="region of interest" description="Disordered" evidence="7">
    <location>
        <begin position="591"/>
        <end position="662"/>
    </location>
</feature>
<dbReference type="PANTHER" id="PTHR13018">
    <property type="entry name" value="PROBABLE MEMBRANE PROTEIN DUF221-RELATED"/>
    <property type="match status" value="1"/>
</dbReference>
<feature type="compositionally biased region" description="Basic and acidic residues" evidence="7">
    <location>
        <begin position="614"/>
        <end position="623"/>
    </location>
</feature>
<feature type="compositionally biased region" description="Low complexity" evidence="7">
    <location>
        <begin position="442"/>
        <end position="455"/>
    </location>
</feature>
<sequence>MADAESAYGADESVVNWTLASNAVGFATSLLLFSLVSTSRSFNGGGMWSKVYSVRRHLFPGRTAEEPRNERLFSWVYHTYSVPDETYLMTSGIDALMTTKFHLTLAKICGCCSVYGLLVLCPAHNAGRVLAEGNEECKGEWDEYYEHMTDRNYTDPNPKPTCVEANIYSKLTMANVDKGSPLIYYDVVGVYLFTAIACYFFFQLWREYVRFRHLWLARPVTENQSVVVDHIPLHLRSNHGLYTFFDSLFPNQVASVSIVLDVKGLDTLIKLRDKTAAQLDYALATYARSRYKRRPTFVFHNWRSRLGSLWRRPSSTRPERLPLRAGDSADPAAQQTPLLSAVDATNNRLNVGVKSLTGGGGPPPFGSEVDAIEYYQILLEQYNELVESKQQEFICWHAWHERTELKNAERAAGRLSQDEGVGPFAEESRASVYTTATHPNATTRLTLTPTPRSSLAEPGRARRSPSGAASTSTSAHFAQATAARELFRSSKSLTTPMRSNVTGSNAPPYMVPGGVDGPRSPLLQPLHPPPQPLPDSDSASQNSAVSAMNRSQMTLQTLSSGPEFQLVSRAQPRYIREASTFAAATEALHSAAASRADGDEEDGPDMFDDLPDDQPPHVIKDVPLHAGGDDLNDEEDFEPIPQLGKQKSDNSAASASSNASDESSSAYAALYSSLRGNLNGGGGELLAPEATSSSSGSAGVGDDLRNRTETEHERDDIHQSIRGLVDKEKGRDCCCCFKMPSGDAWRKLPVRVAARRKSMFSKEQQRLKHLRWMAKSVVDKTIESIIGNPVSSTGFVTFTSLTAASIACNSSVYPEPLSMVISAAPAREEIIWENLERTIRRRFFKHVVSIAFAGAITILFAVPTTLISSSLSAAQLKEFWEPLEKFVSRFPFFEEGLAFVAPLLIMIMVICMPPIFSCCAKFLFRSERTITGLHQHVFQRYFLLLFYNVFIILILSTTFFTNINVYTQQSITQVLTSIGQGFPLVSNFYLDYLAIKIGVGLPMELTRMSCFFQAGLKAIFSDDLTAQQREAMVIGCRSLGKSGGFYYGRFLAEHCLIFVLVFTYSVIAPVIMPAGFVFFTYAALVYKRNLLYVYEPELNAGGEFWPQCFRRAVWGLVSCQIAVLCMMLLLEAYEKSVFVLILPPTTILYSKYLQRIYARSGRTLPLTTAISMDEMINEDFGGVENRAETMRDAYTQPSLVAESEPVFNRGDGGWDKSMRKFGGCCCPVPMHRARGSTARGGGEFEDGAVEESGAGGGEGFMRPPERVARRVTRGLSYGRLNSTMTANV</sequence>
<evidence type="ECO:0000256" key="8">
    <source>
        <dbReference type="SAM" id="Phobius"/>
    </source>
</evidence>
<evidence type="ECO:0000313" key="13">
    <source>
        <dbReference type="Proteomes" id="UP001165060"/>
    </source>
</evidence>